<name>A0ACB8TIN2_9AGAM</name>
<dbReference type="Proteomes" id="UP000814140">
    <property type="component" value="Unassembled WGS sequence"/>
</dbReference>
<gene>
    <name evidence="1" type="ORF">BV25DRAFT_1778244</name>
</gene>
<accession>A0ACB8TIN2</accession>
<organism evidence="1 2">
    <name type="scientific">Artomyces pyxidatus</name>
    <dbReference type="NCBI Taxonomy" id="48021"/>
    <lineage>
        <taxon>Eukaryota</taxon>
        <taxon>Fungi</taxon>
        <taxon>Dikarya</taxon>
        <taxon>Basidiomycota</taxon>
        <taxon>Agaricomycotina</taxon>
        <taxon>Agaricomycetes</taxon>
        <taxon>Russulales</taxon>
        <taxon>Auriscalpiaceae</taxon>
        <taxon>Artomyces</taxon>
    </lineage>
</organism>
<dbReference type="EMBL" id="MU277188">
    <property type="protein sequence ID" value="KAI0068313.1"/>
    <property type="molecule type" value="Genomic_DNA"/>
</dbReference>
<keyword evidence="2" id="KW-1185">Reference proteome</keyword>
<reference evidence="1" key="1">
    <citation type="submission" date="2021-03" db="EMBL/GenBank/DDBJ databases">
        <authorList>
            <consortium name="DOE Joint Genome Institute"/>
            <person name="Ahrendt S."/>
            <person name="Looney B.P."/>
            <person name="Miyauchi S."/>
            <person name="Morin E."/>
            <person name="Drula E."/>
            <person name="Courty P.E."/>
            <person name="Chicoki N."/>
            <person name="Fauchery L."/>
            <person name="Kohler A."/>
            <person name="Kuo A."/>
            <person name="Labutti K."/>
            <person name="Pangilinan J."/>
            <person name="Lipzen A."/>
            <person name="Riley R."/>
            <person name="Andreopoulos W."/>
            <person name="He G."/>
            <person name="Johnson J."/>
            <person name="Barry K.W."/>
            <person name="Grigoriev I.V."/>
            <person name="Nagy L."/>
            <person name="Hibbett D."/>
            <person name="Henrissat B."/>
            <person name="Matheny P.B."/>
            <person name="Labbe J."/>
            <person name="Martin F."/>
        </authorList>
    </citation>
    <scope>NUCLEOTIDE SEQUENCE</scope>
    <source>
        <strain evidence="1">HHB10654</strain>
    </source>
</reference>
<reference evidence="1" key="2">
    <citation type="journal article" date="2022" name="New Phytol.">
        <title>Evolutionary transition to the ectomycorrhizal habit in the genomes of a hyperdiverse lineage of mushroom-forming fungi.</title>
        <authorList>
            <person name="Looney B."/>
            <person name="Miyauchi S."/>
            <person name="Morin E."/>
            <person name="Drula E."/>
            <person name="Courty P.E."/>
            <person name="Kohler A."/>
            <person name="Kuo A."/>
            <person name="LaButti K."/>
            <person name="Pangilinan J."/>
            <person name="Lipzen A."/>
            <person name="Riley R."/>
            <person name="Andreopoulos W."/>
            <person name="He G."/>
            <person name="Johnson J."/>
            <person name="Nolan M."/>
            <person name="Tritt A."/>
            <person name="Barry K.W."/>
            <person name="Grigoriev I.V."/>
            <person name="Nagy L.G."/>
            <person name="Hibbett D."/>
            <person name="Henrissat B."/>
            <person name="Matheny P.B."/>
            <person name="Labbe J."/>
            <person name="Martin F.M."/>
        </authorList>
    </citation>
    <scope>NUCLEOTIDE SEQUENCE</scope>
    <source>
        <strain evidence="1">HHB10654</strain>
    </source>
</reference>
<protein>
    <submittedName>
        <fullName evidence="1">Uncharacterized protein</fullName>
    </submittedName>
</protein>
<comment type="caution">
    <text evidence="1">The sequence shown here is derived from an EMBL/GenBank/DDBJ whole genome shotgun (WGS) entry which is preliminary data.</text>
</comment>
<feature type="non-terminal residue" evidence="1">
    <location>
        <position position="1"/>
    </location>
</feature>
<proteinExistence type="predicted"/>
<evidence type="ECO:0000313" key="1">
    <source>
        <dbReference type="EMBL" id="KAI0068313.1"/>
    </source>
</evidence>
<evidence type="ECO:0000313" key="2">
    <source>
        <dbReference type="Proteomes" id="UP000814140"/>
    </source>
</evidence>
<feature type="non-terminal residue" evidence="1">
    <location>
        <position position="236"/>
    </location>
</feature>
<sequence length="236" mass="25482">LIAPLQLVLLLLAAGLRPIAPQLIPLVVLLLAAPVLLVPALFSGLYVWNSGAVGWEAPLSLQYGDGISPYAEVIIASLSSEQPYDIFLHLVVPATESNYALGNFMASMTLTGPSNRTLASVRHPAIVLPPSPYQWTTPKTAELHIPLMSAYVTGANRVVARVELGRRDHWKSIGLGQGRELSVLSASIEGVVRYQGIRGIVSRYPFISAVVATMTFFTVSLLILAACLLPAIRWQY</sequence>